<dbReference type="Gramene" id="KCW82264">
    <property type="protein sequence ID" value="KCW82264"/>
    <property type="gene ID" value="EUGRSUZ_C03682"/>
</dbReference>
<dbReference type="EMBL" id="KK198755">
    <property type="protein sequence ID" value="KCW82264.1"/>
    <property type="molecule type" value="Genomic_DNA"/>
</dbReference>
<protein>
    <submittedName>
        <fullName evidence="1">Uncharacterized protein</fullName>
    </submittedName>
</protein>
<evidence type="ECO:0000313" key="1">
    <source>
        <dbReference type="EMBL" id="KCW82264.1"/>
    </source>
</evidence>
<gene>
    <name evidence="1" type="ORF">EUGRSUZ_C03682</name>
</gene>
<proteinExistence type="predicted"/>
<sequence>MELLYASKLHFRQLFHFVSKALVKKMGPCFNKMKFLQCHDFLIGKSRSINTIVTSTHYAILIYNKKHGLRTR</sequence>
<accession>A0A059CVK6</accession>
<name>A0A059CVK6_EUCGR</name>
<reference evidence="1" key="1">
    <citation type="submission" date="2013-07" db="EMBL/GenBank/DDBJ databases">
        <title>The genome of Eucalyptus grandis.</title>
        <authorList>
            <person name="Schmutz J."/>
            <person name="Hayes R."/>
            <person name="Myburg A."/>
            <person name="Tuskan G."/>
            <person name="Grattapaglia D."/>
            <person name="Rokhsar D.S."/>
        </authorList>
    </citation>
    <scope>NUCLEOTIDE SEQUENCE</scope>
    <source>
        <tissue evidence="1">Leaf extractions</tissue>
    </source>
</reference>
<dbReference type="InParanoid" id="A0A059CVK6"/>
<dbReference type="AlphaFoldDB" id="A0A059CVK6"/>
<organism evidence="1">
    <name type="scientific">Eucalyptus grandis</name>
    <name type="common">Flooded gum</name>
    <dbReference type="NCBI Taxonomy" id="71139"/>
    <lineage>
        <taxon>Eukaryota</taxon>
        <taxon>Viridiplantae</taxon>
        <taxon>Streptophyta</taxon>
        <taxon>Embryophyta</taxon>
        <taxon>Tracheophyta</taxon>
        <taxon>Spermatophyta</taxon>
        <taxon>Magnoliopsida</taxon>
        <taxon>eudicotyledons</taxon>
        <taxon>Gunneridae</taxon>
        <taxon>Pentapetalae</taxon>
        <taxon>rosids</taxon>
        <taxon>malvids</taxon>
        <taxon>Myrtales</taxon>
        <taxon>Myrtaceae</taxon>
        <taxon>Myrtoideae</taxon>
        <taxon>Eucalypteae</taxon>
        <taxon>Eucalyptus</taxon>
    </lineage>
</organism>